<dbReference type="AlphaFoldDB" id="A0A231V0R0"/>
<feature type="region of interest" description="Disordered" evidence="1">
    <location>
        <begin position="1"/>
        <end position="68"/>
    </location>
</feature>
<accession>A0A231V0R0</accession>
<evidence type="ECO:0000313" key="3">
    <source>
        <dbReference type="Proteomes" id="UP000215405"/>
    </source>
</evidence>
<evidence type="ECO:0000313" key="2">
    <source>
        <dbReference type="EMBL" id="OXT01778.1"/>
    </source>
</evidence>
<feature type="compositionally biased region" description="Basic and acidic residues" evidence="1">
    <location>
        <begin position="59"/>
        <end position="68"/>
    </location>
</feature>
<organism evidence="2 3">
    <name type="scientific">Notoacmeibacter marinus</name>
    <dbReference type="NCBI Taxonomy" id="1876515"/>
    <lineage>
        <taxon>Bacteria</taxon>
        <taxon>Pseudomonadati</taxon>
        <taxon>Pseudomonadota</taxon>
        <taxon>Alphaproteobacteria</taxon>
        <taxon>Hyphomicrobiales</taxon>
        <taxon>Notoacmeibacteraceae</taxon>
        <taxon>Notoacmeibacter</taxon>
    </lineage>
</organism>
<sequence length="68" mass="7889">MSTTSSDDEMMRENQRKDRNNDASDIHKLKKPLKEDGRFKSDDESVAKAHRKSASLAEYAEHDPRRRA</sequence>
<keyword evidence="3" id="KW-1185">Reference proteome</keyword>
<dbReference type="Proteomes" id="UP000215405">
    <property type="component" value="Unassembled WGS sequence"/>
</dbReference>
<gene>
    <name evidence="2" type="ORF">B7H23_02140</name>
</gene>
<comment type="caution">
    <text evidence="2">The sequence shown here is derived from an EMBL/GenBank/DDBJ whole genome shotgun (WGS) entry which is preliminary data.</text>
</comment>
<dbReference type="RefSeq" id="WP_094075748.1">
    <property type="nucleotide sequence ID" value="NZ_NBYO01000001.1"/>
</dbReference>
<dbReference type="EMBL" id="NBYO01000001">
    <property type="protein sequence ID" value="OXT01778.1"/>
    <property type="molecule type" value="Genomic_DNA"/>
</dbReference>
<protein>
    <submittedName>
        <fullName evidence="2">Uncharacterized protein</fullName>
    </submittedName>
</protein>
<reference evidence="3" key="1">
    <citation type="journal article" date="2017" name="Int. J. Syst. Evol. Microbiol.">
        <title>Notoacmeibacter marinus gen. nov., sp. nov., isolated from the gut of a limpet and proposal of Notoacmeibacteraceae fam. nov. in the order Rhizobiales of the class Alphaproteobacteria.</title>
        <authorList>
            <person name="Huang Z."/>
            <person name="Guo F."/>
            <person name="Lai Q."/>
        </authorList>
    </citation>
    <scope>NUCLEOTIDE SEQUENCE [LARGE SCALE GENOMIC DNA]</scope>
    <source>
        <strain evidence="3">XMTR2A4</strain>
    </source>
</reference>
<proteinExistence type="predicted"/>
<name>A0A231V0R0_9HYPH</name>
<feature type="compositionally biased region" description="Basic and acidic residues" evidence="1">
    <location>
        <begin position="9"/>
        <end position="47"/>
    </location>
</feature>
<evidence type="ECO:0000256" key="1">
    <source>
        <dbReference type="SAM" id="MobiDB-lite"/>
    </source>
</evidence>